<keyword evidence="2" id="KW-1185">Reference proteome</keyword>
<comment type="caution">
    <text evidence="1">The sequence shown here is derived from an EMBL/GenBank/DDBJ whole genome shotgun (WGS) entry which is preliminary data.</text>
</comment>
<evidence type="ECO:0000313" key="2">
    <source>
        <dbReference type="Proteomes" id="UP000192801"/>
    </source>
</evidence>
<gene>
    <name evidence="1" type="ORF">BST26_05305</name>
</gene>
<dbReference type="Proteomes" id="UP000192801">
    <property type="component" value="Unassembled WGS sequence"/>
</dbReference>
<dbReference type="AlphaFoldDB" id="A0A1X0DKF6"/>
<sequence length="221" mass="24407">MRVDFTEEMRGFYAPGAPGYDTGEILGRAEGIRLGFRLTIGTDDVAAMIADHNHRMRAVGTITCKEFGPAALSTDGQFELFAPAQRGRYSMRYRLPFRAWDGQPMTLLGYKDVGDDHGPDMWPDTTTCYTRLCHGSADWPTDPGEPDGSDIAGPLPRGTTPLVEPGEPDEHARGILRLTAPMFARQLATFRGTPEGLARFGVFFGQGLLRAYRGPFRRYSV</sequence>
<dbReference type="OrthoDB" id="2339873at2"/>
<reference evidence="1 2" key="1">
    <citation type="submission" date="2016-12" db="EMBL/GenBank/DDBJ databases">
        <title>The new phylogeny of genus Mycobacterium.</title>
        <authorList>
            <person name="Tortoli E."/>
            <person name="Trovato A."/>
            <person name="Cirillo D.M."/>
        </authorList>
    </citation>
    <scope>NUCLEOTIDE SEQUENCE [LARGE SCALE GENOMIC DNA]</scope>
    <source>
        <strain evidence="1 2">DSM 45130</strain>
    </source>
</reference>
<proteinExistence type="predicted"/>
<dbReference type="EMBL" id="MVHS01000008">
    <property type="protein sequence ID" value="ORA72340.1"/>
    <property type="molecule type" value="Genomic_DNA"/>
</dbReference>
<evidence type="ECO:0000313" key="1">
    <source>
        <dbReference type="EMBL" id="ORA72340.1"/>
    </source>
</evidence>
<organism evidence="1 2">
    <name type="scientific">Mycolicibacterium insubricum</name>
    <dbReference type="NCBI Taxonomy" id="444597"/>
    <lineage>
        <taxon>Bacteria</taxon>
        <taxon>Bacillati</taxon>
        <taxon>Actinomycetota</taxon>
        <taxon>Actinomycetes</taxon>
        <taxon>Mycobacteriales</taxon>
        <taxon>Mycobacteriaceae</taxon>
        <taxon>Mycolicibacterium</taxon>
    </lineage>
</organism>
<accession>A0A1X0DKF6</accession>
<name>A0A1X0DKF6_9MYCO</name>
<dbReference type="RefSeq" id="WP_083029722.1">
    <property type="nucleotide sequence ID" value="NZ_AP022618.1"/>
</dbReference>
<protein>
    <submittedName>
        <fullName evidence="1">Uncharacterized protein</fullName>
    </submittedName>
</protein>
<dbReference type="STRING" id="444597.BST26_05305"/>